<reference evidence="4 5" key="1">
    <citation type="submission" date="2018-06" db="EMBL/GenBank/DDBJ databases">
        <authorList>
            <consortium name="Pathogen Informatics"/>
            <person name="Doyle S."/>
        </authorList>
    </citation>
    <scope>NUCLEOTIDE SEQUENCE [LARGE SCALE GENOMIC DNA]</scope>
    <source>
        <strain evidence="4 5">NCTC10699</strain>
    </source>
</reference>
<dbReference type="SUPFAM" id="SSF53613">
    <property type="entry name" value="Ribokinase-like"/>
    <property type="match status" value="1"/>
</dbReference>
<proteinExistence type="predicted"/>
<organism evidence="4 5">
    <name type="scientific">[Pasteurella] mairii</name>
    <dbReference type="NCBI Taxonomy" id="757"/>
    <lineage>
        <taxon>Bacteria</taxon>
        <taxon>Pseudomonadati</taxon>
        <taxon>Pseudomonadota</taxon>
        <taxon>Gammaproteobacteria</taxon>
        <taxon>Pasteurellales</taxon>
        <taxon>Pasteurellaceae</taxon>
    </lineage>
</organism>
<name>A0A379B1U4_9PAST</name>
<dbReference type="InterPro" id="IPR011611">
    <property type="entry name" value="PfkB_dom"/>
</dbReference>
<feature type="domain" description="Carbohydrate kinase PfkB" evidence="3">
    <location>
        <begin position="29"/>
        <end position="300"/>
    </location>
</feature>
<dbReference type="EMBL" id="UGSS01000002">
    <property type="protein sequence ID" value="SUB32481.1"/>
    <property type="molecule type" value="Genomic_DNA"/>
</dbReference>
<dbReference type="Gene3D" id="3.40.1190.20">
    <property type="match status" value="1"/>
</dbReference>
<evidence type="ECO:0000313" key="4">
    <source>
        <dbReference type="EMBL" id="SUB32481.1"/>
    </source>
</evidence>
<dbReference type="EC" id="2.7.1.4" evidence="4"/>
<dbReference type="GO" id="GO:0004747">
    <property type="term" value="F:ribokinase activity"/>
    <property type="evidence" value="ECO:0007669"/>
    <property type="project" value="UniProtKB-EC"/>
</dbReference>
<keyword evidence="5" id="KW-1185">Reference proteome</keyword>
<evidence type="ECO:0000256" key="1">
    <source>
        <dbReference type="ARBA" id="ARBA00022679"/>
    </source>
</evidence>
<keyword evidence="2 4" id="KW-0418">Kinase</keyword>
<dbReference type="OrthoDB" id="9813569at2"/>
<evidence type="ECO:0000256" key="2">
    <source>
        <dbReference type="ARBA" id="ARBA00022777"/>
    </source>
</evidence>
<dbReference type="PANTHER" id="PTHR42774">
    <property type="entry name" value="PHOSPHOTRANSFERASE SYSTEM TRANSPORT PROTEIN"/>
    <property type="match status" value="1"/>
</dbReference>
<evidence type="ECO:0000313" key="5">
    <source>
        <dbReference type="Proteomes" id="UP000254280"/>
    </source>
</evidence>
<keyword evidence="1 4" id="KW-0808">Transferase</keyword>
<dbReference type="InterPro" id="IPR029056">
    <property type="entry name" value="Ribokinase-like"/>
</dbReference>
<dbReference type="Proteomes" id="UP000254280">
    <property type="component" value="Unassembled WGS sequence"/>
</dbReference>
<dbReference type="InterPro" id="IPR002173">
    <property type="entry name" value="Carboh/pur_kinase_PfkB_CS"/>
</dbReference>
<evidence type="ECO:0000259" key="3">
    <source>
        <dbReference type="Pfam" id="PF00294"/>
    </source>
</evidence>
<dbReference type="InterPro" id="IPR052562">
    <property type="entry name" value="Ketohexokinase-related"/>
</dbReference>
<gene>
    <name evidence="4" type="primary">scrK_1</name>
    <name evidence="4" type="ORF">NCTC10699_00061</name>
</gene>
<dbReference type="AlphaFoldDB" id="A0A379B1U4"/>
<dbReference type="Pfam" id="PF00294">
    <property type="entry name" value="PfkB"/>
    <property type="match status" value="1"/>
</dbReference>
<dbReference type="GO" id="GO:0008865">
    <property type="term" value="F:fructokinase activity"/>
    <property type="evidence" value="ECO:0007669"/>
    <property type="project" value="UniProtKB-EC"/>
</dbReference>
<protein>
    <submittedName>
        <fullName evidence="4">Fructokinase</fullName>
        <ecNumber evidence="4">2.7.1.15</ecNumber>
        <ecNumber evidence="4">2.7.1.4</ecNumber>
    </submittedName>
</protein>
<accession>A0A379B1U4</accession>
<dbReference type="PROSITE" id="PS00584">
    <property type="entry name" value="PFKB_KINASES_2"/>
    <property type="match status" value="1"/>
</dbReference>
<sequence>MAVLTIGLSCYDQFFFIPDYPVEDHKIFSTEFLESGGGPCGNASYLLGLWGINVYHITSLKNDIYGTYIISELNSVNVNIEYSIINHDQITPLSTILINEKNKSRTIITNKSNKTKKICNSDRNRLQLLIDKLNKDKGVHIILIDGHEYELSEFIIPKISNKIVVMDAGNLRESNLKLAKYTDYFIASEHFAQDLINEKNMLLRKNQILALKMIEEISAPENTPIITLGEYGVISLENKEICHYSAYDCVPVDTTGAGDIFHGAFVFGLCQKWDLERVIYFSNLASAISIEKKGVRHILPSLAEVQNSKLSLKPQLK</sequence>
<dbReference type="EC" id="2.7.1.15" evidence="4"/>
<dbReference type="PANTHER" id="PTHR42774:SF3">
    <property type="entry name" value="KETOHEXOKINASE"/>
    <property type="match status" value="1"/>
</dbReference>